<dbReference type="EMBL" id="MLIS01000134">
    <property type="protein sequence ID" value="OHU75772.1"/>
    <property type="molecule type" value="Genomic_DNA"/>
</dbReference>
<dbReference type="AlphaFoldDB" id="A0A1S1LX43"/>
<keyword evidence="2" id="KW-1185">Reference proteome</keyword>
<evidence type="ECO:0000313" key="2">
    <source>
        <dbReference type="Proteomes" id="UP000179441"/>
    </source>
</evidence>
<proteinExistence type="predicted"/>
<name>A0A1S1LX43_MYCCH</name>
<reference evidence="1 2" key="1">
    <citation type="submission" date="2016-10" db="EMBL/GenBank/DDBJ databases">
        <title>Evaluation of Human, Veterinary and Environmental Mycobacterium chelonae Isolates by Core Genome Phylogenomic Analysis, Targeted Gene Comparison, and Anti-microbial Susceptibility Patterns: A Tale of Mistaken Identities.</title>
        <authorList>
            <person name="Fogelson S.B."/>
            <person name="Camus A.C."/>
            <person name="Lorenz W."/>
            <person name="Vasireddy R."/>
            <person name="Vasireddy S."/>
            <person name="Smith T."/>
            <person name="Brown-Elliott B.A."/>
            <person name="Wallace R.J.Jr."/>
            <person name="Hasan N.A."/>
            <person name="Reischl U."/>
            <person name="Sanchez S."/>
        </authorList>
    </citation>
    <scope>NUCLEOTIDE SEQUENCE [LARGE SCALE GENOMIC DNA]</scope>
    <source>
        <strain evidence="1 2">15518</strain>
    </source>
</reference>
<protein>
    <submittedName>
        <fullName evidence="1">Uncharacterized protein</fullName>
    </submittedName>
</protein>
<sequence>MAEMMTLTRTLGVTALSLSLIVLGGCTDKNQPTSDRTETTSVQPDEIRHDLEPLTKRFAALGQPVSASWIGGTKSPDHNGRTDLPGPSSYWLEAVIELDPAVASGLRTKHIDGQPSQPTQPDVKPALQSIAPKGMYFRSDSLDAALTANNWYSKAFLLQDRPTLVLTSFQP</sequence>
<comment type="caution">
    <text evidence="1">The sequence shown here is derived from an EMBL/GenBank/DDBJ whole genome shotgun (WGS) entry which is preliminary data.</text>
</comment>
<gene>
    <name evidence="1" type="ORF">BKG84_26870</name>
</gene>
<dbReference type="Proteomes" id="UP000179441">
    <property type="component" value="Unassembled WGS sequence"/>
</dbReference>
<organism evidence="1 2">
    <name type="scientific">Mycobacteroides chelonae</name>
    <name type="common">Mycobacterium chelonae</name>
    <dbReference type="NCBI Taxonomy" id="1774"/>
    <lineage>
        <taxon>Bacteria</taxon>
        <taxon>Bacillati</taxon>
        <taxon>Actinomycetota</taxon>
        <taxon>Actinomycetes</taxon>
        <taxon>Mycobacteriales</taxon>
        <taxon>Mycobacteriaceae</taxon>
        <taxon>Mycobacteroides</taxon>
    </lineage>
</organism>
<accession>A0A1S1LX43</accession>
<evidence type="ECO:0000313" key="1">
    <source>
        <dbReference type="EMBL" id="OHU75772.1"/>
    </source>
</evidence>